<dbReference type="SUPFAM" id="SSF56496">
    <property type="entry name" value="Fibrinogen C-terminal domain-like"/>
    <property type="match status" value="1"/>
</dbReference>
<accession>A0A8B7ZRG5</accession>
<dbReference type="Proteomes" id="UP000694845">
    <property type="component" value="Unplaced"/>
</dbReference>
<dbReference type="KEGG" id="aplc:110988706"/>
<sequence length="218" mass="25171">MKLRRFHVGDCRFLHDDFDITTSGVYTIYPSKYPGGVEVYCDMDTQYGGWIVFQKRFDGSVNFTRYWSEYQDGFGEMTGEFWLGNEILLHLTAENRWSLRVDLKDDQGEYHTLQAMDFGISGNKYTLTHGGSFQFDPVPPYLNMRNFSTYDMDNDEDTNVNCAAELNGGWWLGTCNGNSDASNGLNGEYQQGPDDQGIMWVGWEGHRIVKCEMKLRRF</sequence>
<dbReference type="PANTHER" id="PTHR19143">
    <property type="entry name" value="FIBRINOGEN/TENASCIN/ANGIOPOEITIN"/>
    <property type="match status" value="1"/>
</dbReference>
<dbReference type="InterPro" id="IPR002181">
    <property type="entry name" value="Fibrinogen_a/b/g_C_dom"/>
</dbReference>
<evidence type="ECO:0000313" key="2">
    <source>
        <dbReference type="Proteomes" id="UP000694845"/>
    </source>
</evidence>
<reference evidence="3" key="1">
    <citation type="submission" date="2025-08" db="UniProtKB">
        <authorList>
            <consortium name="RefSeq"/>
        </authorList>
    </citation>
    <scope>IDENTIFICATION</scope>
</reference>
<proteinExistence type="predicted"/>
<dbReference type="PROSITE" id="PS51406">
    <property type="entry name" value="FIBRINOGEN_C_2"/>
    <property type="match status" value="1"/>
</dbReference>
<dbReference type="Gene3D" id="3.90.215.10">
    <property type="entry name" value="Gamma Fibrinogen, chain A, domain 1"/>
    <property type="match status" value="1"/>
</dbReference>
<keyword evidence="2" id="KW-1185">Reference proteome</keyword>
<evidence type="ECO:0000259" key="1">
    <source>
        <dbReference type="PROSITE" id="PS51406"/>
    </source>
</evidence>
<dbReference type="InterPro" id="IPR050373">
    <property type="entry name" value="Fibrinogen_C-term_domain"/>
</dbReference>
<dbReference type="GO" id="GO:0005615">
    <property type="term" value="C:extracellular space"/>
    <property type="evidence" value="ECO:0007669"/>
    <property type="project" value="TreeGrafter"/>
</dbReference>
<dbReference type="SMART" id="SM00186">
    <property type="entry name" value="FBG"/>
    <property type="match status" value="1"/>
</dbReference>
<dbReference type="AlphaFoldDB" id="A0A8B7ZRG5"/>
<dbReference type="InterPro" id="IPR036056">
    <property type="entry name" value="Fibrinogen-like_C"/>
</dbReference>
<dbReference type="GeneID" id="110988706"/>
<dbReference type="RefSeq" id="XP_022108173.1">
    <property type="nucleotide sequence ID" value="XM_022252481.1"/>
</dbReference>
<dbReference type="Gene3D" id="4.10.530.10">
    <property type="entry name" value="Gamma-fibrinogen Carboxyl Terminal Fragment, domain 2"/>
    <property type="match status" value="1"/>
</dbReference>
<feature type="domain" description="Fibrinogen C-terminal" evidence="1">
    <location>
        <begin position="2"/>
        <end position="218"/>
    </location>
</feature>
<dbReference type="InterPro" id="IPR014716">
    <property type="entry name" value="Fibrinogen_a/b/g_C_1"/>
</dbReference>
<name>A0A8B7ZRG5_ACAPL</name>
<evidence type="ECO:0000313" key="3">
    <source>
        <dbReference type="RefSeq" id="XP_022108173.1"/>
    </source>
</evidence>
<dbReference type="NCBIfam" id="NF040941">
    <property type="entry name" value="GGGWT_bact"/>
    <property type="match status" value="1"/>
</dbReference>
<dbReference type="OrthoDB" id="7871457at2759"/>
<dbReference type="Pfam" id="PF00147">
    <property type="entry name" value="Fibrinogen_C"/>
    <property type="match status" value="1"/>
</dbReference>
<gene>
    <name evidence="3" type="primary">LOC110988706</name>
</gene>
<dbReference type="PANTHER" id="PTHR19143:SF458">
    <property type="entry name" value="FIBRINOGEN C-TERMINAL DOMAIN-CONTAINING PROTEIN-RELATED"/>
    <property type="match status" value="1"/>
</dbReference>
<protein>
    <submittedName>
        <fullName evidence="3">Ficolin-1-like isoform X1</fullName>
    </submittedName>
</protein>
<organism evidence="2 3">
    <name type="scientific">Acanthaster planci</name>
    <name type="common">Crown-of-thorns starfish</name>
    <dbReference type="NCBI Taxonomy" id="133434"/>
    <lineage>
        <taxon>Eukaryota</taxon>
        <taxon>Metazoa</taxon>
        <taxon>Echinodermata</taxon>
        <taxon>Eleutherozoa</taxon>
        <taxon>Asterozoa</taxon>
        <taxon>Asteroidea</taxon>
        <taxon>Valvatacea</taxon>
        <taxon>Valvatida</taxon>
        <taxon>Acanthasteridae</taxon>
        <taxon>Acanthaster</taxon>
    </lineage>
</organism>